<dbReference type="GO" id="GO:1990444">
    <property type="term" value="F:F-box domain binding"/>
    <property type="evidence" value="ECO:0007669"/>
    <property type="project" value="TreeGrafter"/>
</dbReference>
<dbReference type="PANTHER" id="PTHR46588">
    <property type="entry name" value="SERINE/THREONINE/TYROSINE-INTERACTING PROTEIN"/>
    <property type="match status" value="1"/>
</dbReference>
<dbReference type="Gene3D" id="3.90.190.10">
    <property type="entry name" value="Protein tyrosine phosphatase superfamily"/>
    <property type="match status" value="1"/>
</dbReference>
<dbReference type="Proteomes" id="UP000240493">
    <property type="component" value="Unassembled WGS sequence"/>
</dbReference>
<gene>
    <name evidence="1" type="ORF">M441DRAFT_68817</name>
</gene>
<accession>A0A2T3ZAH3</accession>
<dbReference type="AlphaFoldDB" id="A0A2T3ZAH3"/>
<proteinExistence type="predicted"/>
<reference evidence="1 2" key="1">
    <citation type="submission" date="2016-07" db="EMBL/GenBank/DDBJ databases">
        <title>Multiple horizontal gene transfer events from other fungi enriched the ability of initially mycotrophic Trichoderma (Ascomycota) to feed on dead plant biomass.</title>
        <authorList>
            <consortium name="DOE Joint Genome Institute"/>
            <person name="Aerts A."/>
            <person name="Atanasova L."/>
            <person name="Chenthamara K."/>
            <person name="Zhang J."/>
            <person name="Grujic M."/>
            <person name="Henrissat B."/>
            <person name="Kuo A."/>
            <person name="Salamov A."/>
            <person name="Lipzen A."/>
            <person name="Labutti K."/>
            <person name="Barry K."/>
            <person name="Miao Y."/>
            <person name="Rahimi M.J."/>
            <person name="Shen Q."/>
            <person name="Grigoriev I.V."/>
            <person name="Kubicek C.P."/>
            <person name="Druzhinina I.S."/>
        </authorList>
    </citation>
    <scope>NUCLEOTIDE SEQUENCE [LARGE SCALE GENOMIC DNA]</scope>
    <source>
        <strain evidence="1 2">CBS 433.97</strain>
    </source>
</reference>
<dbReference type="InterPro" id="IPR029021">
    <property type="entry name" value="Prot-tyrosine_phosphatase-like"/>
</dbReference>
<evidence type="ECO:0000313" key="2">
    <source>
        <dbReference type="Proteomes" id="UP000240493"/>
    </source>
</evidence>
<dbReference type="GO" id="GO:0005654">
    <property type="term" value="C:nucleoplasm"/>
    <property type="evidence" value="ECO:0007669"/>
    <property type="project" value="TreeGrafter"/>
</dbReference>
<dbReference type="GO" id="GO:0005737">
    <property type="term" value="C:cytoplasm"/>
    <property type="evidence" value="ECO:0007669"/>
    <property type="project" value="TreeGrafter"/>
</dbReference>
<evidence type="ECO:0000313" key="1">
    <source>
        <dbReference type="EMBL" id="PTB41804.1"/>
    </source>
</evidence>
<dbReference type="GO" id="GO:0062026">
    <property type="term" value="P:negative regulation of SCF-dependent proteasomal ubiquitin-dependent catabolic process"/>
    <property type="evidence" value="ECO:0007669"/>
    <property type="project" value="TreeGrafter"/>
</dbReference>
<protein>
    <recommendedName>
        <fullName evidence="3">Tyrosine-protein phosphatase domain-containing protein</fullName>
    </recommendedName>
</protein>
<organism evidence="1 2">
    <name type="scientific">Trichoderma asperellum (strain ATCC 204424 / CBS 433.97 / NBRC 101777)</name>
    <dbReference type="NCBI Taxonomy" id="1042311"/>
    <lineage>
        <taxon>Eukaryota</taxon>
        <taxon>Fungi</taxon>
        <taxon>Dikarya</taxon>
        <taxon>Ascomycota</taxon>
        <taxon>Pezizomycotina</taxon>
        <taxon>Sordariomycetes</taxon>
        <taxon>Hypocreomycetidae</taxon>
        <taxon>Hypocreales</taxon>
        <taxon>Hypocreaceae</taxon>
        <taxon>Trichoderma</taxon>
    </lineage>
</organism>
<dbReference type="CDD" id="cd14498">
    <property type="entry name" value="DSP"/>
    <property type="match status" value="1"/>
</dbReference>
<dbReference type="PANTHER" id="PTHR46588:SF1">
    <property type="entry name" value="SERINE_THREONINE_TYROSINE-INTERACTING PROTEIN"/>
    <property type="match status" value="1"/>
</dbReference>
<keyword evidence="2" id="KW-1185">Reference proteome</keyword>
<name>A0A2T3ZAH3_TRIA4</name>
<dbReference type="STRING" id="1042311.A0A2T3ZAH3"/>
<sequence>MDSLAERAIVRSSPYSLRPPSPPIIHVPLQQPCGIEKHSITPSYRPVKFFQLSSDEFAIITGNRIQTTIYRAGWPYELRREAQPVLDFLYLGPTSVLRNNEFLQQESISMMIIVRDARAPRNYPSARAASERLGISLVYIDVNPDNLVPSFYEMVQKVNSHLLIVNGSKGSGTEDASNCIRRPLGKIMVTCDTGNDLSPTLAAAYLMLMYGLSMESGFAFVILQRFCCAFDGKSKQALLTWQGLIEASAAVASHSQHHVATMAPTTYTKGSGNTKRRHEATVYEDKTHLNFCSVGDCERFEGRATFVPFMELDG</sequence>
<dbReference type="EMBL" id="KZ679261">
    <property type="protein sequence ID" value="PTB41804.1"/>
    <property type="molecule type" value="Genomic_DNA"/>
</dbReference>
<dbReference type="OrthoDB" id="10252009at2759"/>
<dbReference type="SUPFAM" id="SSF52799">
    <property type="entry name" value="(Phosphotyrosine protein) phosphatases II"/>
    <property type="match status" value="1"/>
</dbReference>
<dbReference type="GO" id="GO:0070372">
    <property type="term" value="P:regulation of ERK1 and ERK2 cascade"/>
    <property type="evidence" value="ECO:0007669"/>
    <property type="project" value="TreeGrafter"/>
</dbReference>
<evidence type="ECO:0008006" key="3">
    <source>
        <dbReference type="Google" id="ProtNLM"/>
    </source>
</evidence>
<dbReference type="InterPro" id="IPR052449">
    <property type="entry name" value="STYX-Interacting_Phosphatase"/>
</dbReference>